<gene>
    <name evidence="2" type="ORF">TEA_022749</name>
</gene>
<dbReference type="PANTHER" id="PTHR34466">
    <property type="entry name" value="OS11G0129800 PROTEIN"/>
    <property type="match status" value="1"/>
</dbReference>
<proteinExistence type="predicted"/>
<evidence type="ECO:0000313" key="2">
    <source>
        <dbReference type="EMBL" id="THF98027.1"/>
    </source>
</evidence>
<sequence>MATSAFKSTSRRGNTTTSSTSSSRNSPKKAPIRRSLSVSALSRTHDHLQSDITSEFLNKRDNPLFWSCSGPPDKEIEPQDVRKVSATVLTGSVDGQRERGRSVTRNSSKKVGEGGRKPVGVGGGRSLSKVDTGRRGRSVSTGHYAASESEVEQDSVVSSYRNKSSSTVAANGLKKANLGRNVADMRIKYTEHPVVEPSHNSNSNSQTPNWEDGISTGSFLEAEEKTIKAVCEQMKSFQGDIMGGGDTTASGIYETVRSEVRRAISDIQNDLESAIQRNNGTAIATTNIADIAPDLVNPGAIELVLDIRREYARKLEESGERARKLRADLTVEEHRGEELSRILKELLPDPKTINMQKSRPGRKSSSERKKMSRRLTEEAMAYFDECVSISTFDSSDFSAPEDPPLNLIGATTPVGGTASLAQVSPSLSTSYCPNSFLNHNQESGGHGQLIHSNTNSSFTTSSGSNEINQASLRGNNAESGRKLQFSFSRKPTESVGLQQDIRNYIKKNEKEFEKDDIDSENFRSNYYDLDEYNLQGRGESLLFDRVLFKNRIESGCLHLCDGVVMNVEIEIGLDQLSDDNIIFLVYAAFSIDDNIREIRVWRWWGRGGEERKSREESKGLKVKLV</sequence>
<organism evidence="2 3">
    <name type="scientific">Camellia sinensis var. sinensis</name>
    <name type="common">China tea</name>
    <dbReference type="NCBI Taxonomy" id="542762"/>
    <lineage>
        <taxon>Eukaryota</taxon>
        <taxon>Viridiplantae</taxon>
        <taxon>Streptophyta</taxon>
        <taxon>Embryophyta</taxon>
        <taxon>Tracheophyta</taxon>
        <taxon>Spermatophyta</taxon>
        <taxon>Magnoliopsida</taxon>
        <taxon>eudicotyledons</taxon>
        <taxon>Gunneridae</taxon>
        <taxon>Pentapetalae</taxon>
        <taxon>asterids</taxon>
        <taxon>Ericales</taxon>
        <taxon>Theaceae</taxon>
        <taxon>Camellia</taxon>
    </lineage>
</organism>
<protein>
    <submittedName>
        <fullName evidence="2">Uncharacterized protein</fullName>
    </submittedName>
</protein>
<accession>A0A4S4D6S0</accession>
<feature type="region of interest" description="Disordered" evidence="1">
    <location>
        <begin position="1"/>
        <end position="167"/>
    </location>
</feature>
<feature type="compositionally biased region" description="Basic and acidic residues" evidence="1">
    <location>
        <begin position="364"/>
        <end position="373"/>
    </location>
</feature>
<feature type="compositionally biased region" description="Polar residues" evidence="1">
    <location>
        <begin position="466"/>
        <end position="475"/>
    </location>
</feature>
<comment type="caution">
    <text evidence="2">The sequence shown here is derived from an EMBL/GenBank/DDBJ whole genome shotgun (WGS) entry which is preliminary data.</text>
</comment>
<dbReference type="PANTHER" id="PTHR34466:SF3">
    <property type="entry name" value="OS11G0129800 PROTEIN"/>
    <property type="match status" value="1"/>
</dbReference>
<dbReference type="AlphaFoldDB" id="A0A4S4D6S0"/>
<dbReference type="EMBL" id="SDRB02012338">
    <property type="protein sequence ID" value="THF98027.1"/>
    <property type="molecule type" value="Genomic_DNA"/>
</dbReference>
<keyword evidence="3" id="KW-1185">Reference proteome</keyword>
<feature type="region of interest" description="Disordered" evidence="1">
    <location>
        <begin position="352"/>
        <end position="373"/>
    </location>
</feature>
<evidence type="ECO:0000313" key="3">
    <source>
        <dbReference type="Proteomes" id="UP000306102"/>
    </source>
</evidence>
<feature type="region of interest" description="Disordered" evidence="1">
    <location>
        <begin position="456"/>
        <end position="475"/>
    </location>
</feature>
<feature type="compositionally biased region" description="Low complexity" evidence="1">
    <location>
        <begin position="154"/>
        <end position="167"/>
    </location>
</feature>
<evidence type="ECO:0000256" key="1">
    <source>
        <dbReference type="SAM" id="MobiDB-lite"/>
    </source>
</evidence>
<name>A0A4S4D6S0_CAMSN</name>
<feature type="compositionally biased region" description="Basic and acidic residues" evidence="1">
    <location>
        <begin position="72"/>
        <end position="83"/>
    </location>
</feature>
<dbReference type="Proteomes" id="UP000306102">
    <property type="component" value="Unassembled WGS sequence"/>
</dbReference>
<feature type="compositionally biased region" description="Low complexity" evidence="1">
    <location>
        <begin position="11"/>
        <end position="25"/>
    </location>
</feature>
<reference evidence="2 3" key="1">
    <citation type="journal article" date="2018" name="Proc. Natl. Acad. Sci. U.S.A.">
        <title>Draft genome sequence of Camellia sinensis var. sinensis provides insights into the evolution of the tea genome and tea quality.</title>
        <authorList>
            <person name="Wei C."/>
            <person name="Yang H."/>
            <person name="Wang S."/>
            <person name="Zhao J."/>
            <person name="Liu C."/>
            <person name="Gao L."/>
            <person name="Xia E."/>
            <person name="Lu Y."/>
            <person name="Tai Y."/>
            <person name="She G."/>
            <person name="Sun J."/>
            <person name="Cao H."/>
            <person name="Tong W."/>
            <person name="Gao Q."/>
            <person name="Li Y."/>
            <person name="Deng W."/>
            <person name="Jiang X."/>
            <person name="Wang W."/>
            <person name="Chen Q."/>
            <person name="Zhang S."/>
            <person name="Li H."/>
            <person name="Wu J."/>
            <person name="Wang P."/>
            <person name="Li P."/>
            <person name="Shi C."/>
            <person name="Zheng F."/>
            <person name="Jian J."/>
            <person name="Huang B."/>
            <person name="Shan D."/>
            <person name="Shi M."/>
            <person name="Fang C."/>
            <person name="Yue Y."/>
            <person name="Li F."/>
            <person name="Li D."/>
            <person name="Wei S."/>
            <person name="Han B."/>
            <person name="Jiang C."/>
            <person name="Yin Y."/>
            <person name="Xia T."/>
            <person name="Zhang Z."/>
            <person name="Bennetzen J.L."/>
            <person name="Zhao S."/>
            <person name="Wan X."/>
        </authorList>
    </citation>
    <scope>NUCLEOTIDE SEQUENCE [LARGE SCALE GENOMIC DNA]</scope>
    <source>
        <strain evidence="3">cv. Shuchazao</strain>
        <tissue evidence="2">Leaf</tissue>
    </source>
</reference>
<feature type="compositionally biased region" description="Low complexity" evidence="1">
    <location>
        <begin position="456"/>
        <end position="465"/>
    </location>
</feature>